<dbReference type="EMBL" id="CAJNOI010000173">
    <property type="protein sequence ID" value="CAF1155736.1"/>
    <property type="molecule type" value="Genomic_DNA"/>
</dbReference>
<dbReference type="EMBL" id="CAJNOM010000530">
    <property type="protein sequence ID" value="CAF1487100.1"/>
    <property type="molecule type" value="Genomic_DNA"/>
</dbReference>
<evidence type="ECO:0000313" key="7">
    <source>
        <dbReference type="EMBL" id="CAF1268672.1"/>
    </source>
</evidence>
<name>A0A814T7P7_9BILA</name>
<evidence type="ECO:0000256" key="1">
    <source>
        <dbReference type="ARBA" id="ARBA00022737"/>
    </source>
</evidence>
<feature type="repeat" description="TPR" evidence="3">
    <location>
        <begin position="580"/>
        <end position="613"/>
    </location>
</feature>
<proteinExistence type="predicted"/>
<dbReference type="OrthoDB" id="7103806at2759"/>
<comment type="caution">
    <text evidence="6">The sequence shown here is derived from an EMBL/GenBank/DDBJ whole genome shotgun (WGS) entry which is preliminary data.</text>
</comment>
<organism evidence="6 10">
    <name type="scientific">Adineta steineri</name>
    <dbReference type="NCBI Taxonomy" id="433720"/>
    <lineage>
        <taxon>Eukaryota</taxon>
        <taxon>Metazoa</taxon>
        <taxon>Spiralia</taxon>
        <taxon>Gnathifera</taxon>
        <taxon>Rotifera</taxon>
        <taxon>Eurotatoria</taxon>
        <taxon>Bdelloidea</taxon>
        <taxon>Adinetida</taxon>
        <taxon>Adinetidae</taxon>
        <taxon>Adineta</taxon>
    </lineage>
</organism>
<evidence type="ECO:0000313" key="6">
    <source>
        <dbReference type="EMBL" id="CAF1155736.1"/>
    </source>
</evidence>
<feature type="repeat" description="TPR" evidence="3">
    <location>
        <begin position="622"/>
        <end position="655"/>
    </location>
</feature>
<gene>
    <name evidence="6" type="ORF">BJG266_LOCUS24351</name>
    <name evidence="7" type="ORF">QVE165_LOCUS29463</name>
    <name evidence="8" type="ORF">QVE165_LOCUS42623</name>
</gene>
<dbReference type="SMART" id="SM00028">
    <property type="entry name" value="TPR"/>
    <property type="match status" value="8"/>
</dbReference>
<dbReference type="InterPro" id="IPR019734">
    <property type="entry name" value="TPR_rpt"/>
</dbReference>
<feature type="repeat" description="TPR" evidence="3">
    <location>
        <begin position="455"/>
        <end position="488"/>
    </location>
</feature>
<evidence type="ECO:0000256" key="4">
    <source>
        <dbReference type="SAM" id="MobiDB-lite"/>
    </source>
</evidence>
<dbReference type="SUPFAM" id="SSF56399">
    <property type="entry name" value="ADP-ribosylation"/>
    <property type="match status" value="1"/>
</dbReference>
<dbReference type="PROSITE" id="PS51996">
    <property type="entry name" value="TR_MART"/>
    <property type="match status" value="1"/>
</dbReference>
<keyword evidence="1" id="KW-0677">Repeat</keyword>
<dbReference type="Gene3D" id="3.90.176.10">
    <property type="entry name" value="Toxin ADP-ribosyltransferase, Chain A, domain 1"/>
    <property type="match status" value="1"/>
</dbReference>
<feature type="repeat" description="TPR" evidence="3">
    <location>
        <begin position="664"/>
        <end position="697"/>
    </location>
</feature>
<sequence length="760" mass="87165">MDKGESTTNACTVPKGAEDPQPISLQHMQNVLLIWLDSNVDKNNEDCQNTITQLRRAVNDINIYTDVDQCLEFIQTIIDKKVCMIIPGYFGQHIVPRVHNMPGVDSIFVLCGSKERHEQWVKNWPKIKGVFTDIKQICEALKSTAQQCDQNNMPMSFVGSNKNLDQLDPPFMYTQILKEIILTISFDQKHIQDYLDYCRNIFTDNEKEMININSLKDEYHKNTPVYWYTCDMFLYRMLNSALRMMDGDIITRMGFFISDLHRQIEQLYQEQYAGTTDANTFTIFRGQVLSSGDLKKMMENKGGLISFNSFLSTSKDRSTSLNFVQNATINSDQIRVLFIMEINPAQSTTPFASIAGISDFEGEKEVLFSMLSVFRIKDIKHTDENNRLYEVSLVLTADNDPELSRLTDYIRKESFPDAEGWYRLGLVLWKMGQLDRAEDIYQVLLDQTTDDKERALIYHRLGCIKGDQGKYQEALTFYKESFDIRQKILTPDHLDLAMSYNNIGNVHINMSNYPQALSCHEKALEIRQQSLLPNHPDLAMSYNNIGLVHNNMRNYPKALASHEQALGIQQSLPSNHPDIAKSYISMGLVHSNMGDYPEALSYYEKALKIQQQSLPSNHPDLAKSYISMGLVHSNMSNYPQALSSHKKAFEIQQQSLLPNHPDLAMSYNNIGLVHNSMRNYPQALASHEKALEIRQQSVLPNHFDLGSSYNNIGAVYGNMGNHSKARTFFERAVQIAQQSLRPNDPNLHQWRKNLKHVKNK</sequence>
<feature type="repeat" description="TPR" evidence="3">
    <location>
        <begin position="706"/>
        <end position="739"/>
    </location>
</feature>
<dbReference type="PROSITE" id="PS50293">
    <property type="entry name" value="TPR_REGION"/>
    <property type="match status" value="1"/>
</dbReference>
<dbReference type="EMBL" id="CAJNOM010000237">
    <property type="protein sequence ID" value="CAF1268672.1"/>
    <property type="molecule type" value="Genomic_DNA"/>
</dbReference>
<evidence type="ECO:0000313" key="10">
    <source>
        <dbReference type="Proteomes" id="UP000663877"/>
    </source>
</evidence>
<dbReference type="PANTHER" id="PTHR45641">
    <property type="entry name" value="TETRATRICOPEPTIDE REPEAT PROTEIN (AFU_ORTHOLOGUE AFUA_6G03870)"/>
    <property type="match status" value="1"/>
</dbReference>
<dbReference type="PROSITE" id="PS50005">
    <property type="entry name" value="TPR"/>
    <property type="match status" value="8"/>
</dbReference>
<dbReference type="Pfam" id="PF03496">
    <property type="entry name" value="ADPrib_exo_Tox"/>
    <property type="match status" value="1"/>
</dbReference>
<protein>
    <recommendedName>
        <fullName evidence="5">ADP ribosyltransferase domain-containing protein</fullName>
    </recommendedName>
</protein>
<evidence type="ECO:0000313" key="8">
    <source>
        <dbReference type="EMBL" id="CAF1487100.1"/>
    </source>
</evidence>
<dbReference type="Proteomes" id="UP000663877">
    <property type="component" value="Unassembled WGS sequence"/>
</dbReference>
<dbReference type="Pfam" id="PF13424">
    <property type="entry name" value="TPR_12"/>
    <property type="match status" value="4"/>
</dbReference>
<keyword evidence="2 3" id="KW-0802">TPR repeat</keyword>
<feature type="region of interest" description="Disordered" evidence="4">
    <location>
        <begin position="1"/>
        <end position="20"/>
    </location>
</feature>
<dbReference type="AlphaFoldDB" id="A0A814T7P7"/>
<evidence type="ECO:0000256" key="3">
    <source>
        <dbReference type="PROSITE-ProRule" id="PRU00339"/>
    </source>
</evidence>
<dbReference type="PANTHER" id="PTHR45641:SF1">
    <property type="entry name" value="AAA+ ATPASE DOMAIN-CONTAINING PROTEIN"/>
    <property type="match status" value="1"/>
</dbReference>
<evidence type="ECO:0000313" key="9">
    <source>
        <dbReference type="Proteomes" id="UP000663832"/>
    </source>
</evidence>
<dbReference type="InterPro" id="IPR003540">
    <property type="entry name" value="ADP-ribosyltransferase"/>
</dbReference>
<dbReference type="InterPro" id="IPR011990">
    <property type="entry name" value="TPR-like_helical_dom_sf"/>
</dbReference>
<feature type="repeat" description="TPR" evidence="3">
    <location>
        <begin position="539"/>
        <end position="572"/>
    </location>
</feature>
<feature type="domain" description="ADP ribosyltransferase" evidence="5">
    <location>
        <begin position="235"/>
        <end position="387"/>
    </location>
</feature>
<keyword evidence="9" id="KW-1185">Reference proteome</keyword>
<dbReference type="Proteomes" id="UP000663832">
    <property type="component" value="Unassembled WGS sequence"/>
</dbReference>
<accession>A0A814T7P7</accession>
<reference evidence="6" key="1">
    <citation type="submission" date="2021-02" db="EMBL/GenBank/DDBJ databases">
        <authorList>
            <person name="Nowell W R."/>
        </authorList>
    </citation>
    <scope>NUCLEOTIDE SEQUENCE</scope>
</reference>
<feature type="repeat" description="TPR" evidence="3">
    <location>
        <begin position="497"/>
        <end position="530"/>
    </location>
</feature>
<feature type="compositionally biased region" description="Polar residues" evidence="4">
    <location>
        <begin position="1"/>
        <end position="11"/>
    </location>
</feature>
<dbReference type="SUPFAM" id="SSF48452">
    <property type="entry name" value="TPR-like"/>
    <property type="match status" value="2"/>
</dbReference>
<feature type="repeat" description="TPR" evidence="3">
    <location>
        <begin position="418"/>
        <end position="451"/>
    </location>
</feature>
<evidence type="ECO:0000256" key="2">
    <source>
        <dbReference type="ARBA" id="ARBA00022803"/>
    </source>
</evidence>
<evidence type="ECO:0000259" key="5">
    <source>
        <dbReference type="Pfam" id="PF03496"/>
    </source>
</evidence>
<dbReference type="Gene3D" id="1.25.40.10">
    <property type="entry name" value="Tetratricopeptide repeat domain"/>
    <property type="match status" value="3"/>
</dbReference>